<dbReference type="EMBL" id="MN739850">
    <property type="protein sequence ID" value="QHT74503.1"/>
    <property type="molecule type" value="Genomic_DNA"/>
</dbReference>
<evidence type="ECO:0000256" key="1">
    <source>
        <dbReference type="SAM" id="MobiDB-lite"/>
    </source>
</evidence>
<evidence type="ECO:0000313" key="2">
    <source>
        <dbReference type="EMBL" id="QHT74503.1"/>
    </source>
</evidence>
<accession>A0A6C0H377</accession>
<reference evidence="2" key="1">
    <citation type="journal article" date="2020" name="Nature">
        <title>Giant virus diversity and host interactions through global metagenomics.</title>
        <authorList>
            <person name="Schulz F."/>
            <person name="Roux S."/>
            <person name="Paez-Espino D."/>
            <person name="Jungbluth S."/>
            <person name="Walsh D.A."/>
            <person name="Denef V.J."/>
            <person name="McMahon K.D."/>
            <person name="Konstantinidis K.T."/>
            <person name="Eloe-Fadrosh E.A."/>
            <person name="Kyrpides N.C."/>
            <person name="Woyke T."/>
        </authorList>
    </citation>
    <scope>NUCLEOTIDE SEQUENCE</scope>
    <source>
        <strain evidence="2">GVMAG-M-3300023179-59</strain>
    </source>
</reference>
<dbReference type="AlphaFoldDB" id="A0A6C0H377"/>
<feature type="compositionally biased region" description="Basic residues" evidence="1">
    <location>
        <begin position="540"/>
        <end position="569"/>
    </location>
</feature>
<feature type="region of interest" description="Disordered" evidence="1">
    <location>
        <begin position="536"/>
        <end position="569"/>
    </location>
</feature>
<organism evidence="2">
    <name type="scientific">viral metagenome</name>
    <dbReference type="NCBI Taxonomy" id="1070528"/>
    <lineage>
        <taxon>unclassified sequences</taxon>
        <taxon>metagenomes</taxon>
        <taxon>organismal metagenomes</taxon>
    </lineage>
</organism>
<proteinExistence type="predicted"/>
<protein>
    <submittedName>
        <fullName evidence="2">Uncharacterized protein</fullName>
    </submittedName>
</protein>
<name>A0A6C0H377_9ZZZZ</name>
<sequence length="569" mass="66790">MPSLVYGKIAIHLLTNIPGKKEIVFSRRLFYNPEFKEEDGQLSQYPFLVLNRKYNVDTIRKMTLFDKISFFFNENVLLSREDAYTGEILDANNDDKDSIRNNVLVMLETLFPTNYPVANDINNSFDILNGELMTGLLGASNYGRYSYLQDDGIYTFRKLTWLNDIINHSEYRELVNKYVDLYKFVSGNKKYEDTFSTPMKKNLNKSNQFNAFYTVLRNLQKTSKSSTNNELQKLIDFDETNEAPQIYDFLKKVALKYNINNINNMITDDKSNNYGNNSLLDTGISILQNQKNNETMYEIYVLAELFGGELNDDIMSKIGCKLEGEILGNKSNELYQKKNTIRNWDLKRFSSYIDINKMETINHDTASNNPVQDETRYDTLDYTRNRFQQQGVSINDVKAWFYKEINQNEEFLNKMNNVLQQTVDFQIKQLLSIDNIVEYIQKNNSSLYNYMAKMTVNQNKVANSDFKYKLYESYLGYDSKNKSLTTKINDMNRNADNSIPINSTDLQKLNEELYYNNIYLLVSRFLYELEDNKPMGNSGGRKKKSFTKKRSSKKRLANKWRKRVSRRCR</sequence>